<dbReference type="AlphaFoldDB" id="A0A0C9V4Z5"/>
<dbReference type="Pfam" id="PF09429">
    <property type="entry name" value="Wbp11"/>
    <property type="match status" value="1"/>
</dbReference>
<accession>A0A0C9V4Z5</accession>
<keyword evidence="4" id="KW-1185">Reference proteome</keyword>
<feature type="region of interest" description="Disordered" evidence="1">
    <location>
        <begin position="85"/>
        <end position="235"/>
    </location>
</feature>
<reference evidence="3 4" key="1">
    <citation type="submission" date="2014-06" db="EMBL/GenBank/DDBJ databases">
        <title>Evolutionary Origins and Diversification of the Mycorrhizal Mutualists.</title>
        <authorList>
            <consortium name="DOE Joint Genome Institute"/>
            <consortium name="Mycorrhizal Genomics Consortium"/>
            <person name="Kohler A."/>
            <person name="Kuo A."/>
            <person name="Nagy L.G."/>
            <person name="Floudas D."/>
            <person name="Copeland A."/>
            <person name="Barry K.W."/>
            <person name="Cichocki N."/>
            <person name="Veneault-Fourrey C."/>
            <person name="LaButti K."/>
            <person name="Lindquist E.A."/>
            <person name="Lipzen A."/>
            <person name="Lundell T."/>
            <person name="Morin E."/>
            <person name="Murat C."/>
            <person name="Riley R."/>
            <person name="Ohm R."/>
            <person name="Sun H."/>
            <person name="Tunlid A."/>
            <person name="Henrissat B."/>
            <person name="Grigoriev I.V."/>
            <person name="Hibbett D.S."/>
            <person name="Martin F."/>
        </authorList>
    </citation>
    <scope>NUCLEOTIDE SEQUENCE [LARGE SCALE GENOMIC DNA]</scope>
    <source>
        <strain evidence="3 4">SS14</strain>
    </source>
</reference>
<feature type="domain" description="Wbp11/ELF5/Saf1 N-terminal" evidence="2">
    <location>
        <begin position="2"/>
        <end position="60"/>
    </location>
</feature>
<dbReference type="HOGENOM" id="CLU_991021_0_0_1"/>
<feature type="compositionally biased region" description="Acidic residues" evidence="1">
    <location>
        <begin position="125"/>
        <end position="141"/>
    </location>
</feature>
<proteinExistence type="predicted"/>
<feature type="compositionally biased region" description="Pro residues" evidence="1">
    <location>
        <begin position="177"/>
        <end position="213"/>
    </location>
</feature>
<evidence type="ECO:0000256" key="1">
    <source>
        <dbReference type="SAM" id="MobiDB-lite"/>
    </source>
</evidence>
<sequence>MEKTKNRTERQKAQDFSLVKRDTSGIEEEIELLENSEVRDAISPTQRAKLTDLRAEPAVINEKKDEWVEEHPEHKNPVYRSCYKKAKEEASASERSIYYDPVMNPYGVAPPGMPYMERSLRPDEVDSQGESSEEEDPDDDIPLPSAPPPGSKQEEDEEEDSDDDIPMPASPPGSNALPPPPLPPGSPPPLKSPPNFIPTPSFPPPPPPPPPGFRPDQAAMSGGYPFIPSPPSGFHVPPLRRGSRLYLHRHQDSRLYLHLRQDSRFYLPGQDYLDNLPEDNP</sequence>
<dbReference type="EMBL" id="KN837226">
    <property type="protein sequence ID" value="KIJ32501.1"/>
    <property type="molecule type" value="Genomic_DNA"/>
</dbReference>
<dbReference type="GO" id="GO:0006396">
    <property type="term" value="P:RNA processing"/>
    <property type="evidence" value="ECO:0007669"/>
    <property type="project" value="InterPro"/>
</dbReference>
<feature type="compositionally biased region" description="Acidic residues" evidence="1">
    <location>
        <begin position="154"/>
        <end position="165"/>
    </location>
</feature>
<evidence type="ECO:0000259" key="2">
    <source>
        <dbReference type="Pfam" id="PF09429"/>
    </source>
</evidence>
<name>A0A0C9V4Z5_SPHS4</name>
<gene>
    <name evidence="3" type="ORF">M422DRAFT_783401</name>
</gene>
<dbReference type="InterPro" id="IPR019007">
    <property type="entry name" value="Wbp11/ELF5/Saf1_N"/>
</dbReference>
<evidence type="ECO:0000313" key="3">
    <source>
        <dbReference type="EMBL" id="KIJ32501.1"/>
    </source>
</evidence>
<dbReference type="Proteomes" id="UP000054279">
    <property type="component" value="Unassembled WGS sequence"/>
</dbReference>
<dbReference type="OrthoDB" id="205569at2759"/>
<organism evidence="3 4">
    <name type="scientific">Sphaerobolus stellatus (strain SS14)</name>
    <dbReference type="NCBI Taxonomy" id="990650"/>
    <lineage>
        <taxon>Eukaryota</taxon>
        <taxon>Fungi</taxon>
        <taxon>Dikarya</taxon>
        <taxon>Basidiomycota</taxon>
        <taxon>Agaricomycotina</taxon>
        <taxon>Agaricomycetes</taxon>
        <taxon>Phallomycetidae</taxon>
        <taxon>Geastrales</taxon>
        <taxon>Sphaerobolaceae</taxon>
        <taxon>Sphaerobolus</taxon>
    </lineage>
</organism>
<evidence type="ECO:0000313" key="4">
    <source>
        <dbReference type="Proteomes" id="UP000054279"/>
    </source>
</evidence>
<protein>
    <recommendedName>
        <fullName evidence="2">Wbp11/ELF5/Saf1 N-terminal domain-containing protein</fullName>
    </recommendedName>
</protein>
<dbReference type="Pfam" id="PF12622">
    <property type="entry name" value="NpwBP"/>
    <property type="match status" value="1"/>
</dbReference>